<reference evidence="3 4" key="1">
    <citation type="submission" date="2018-06" db="EMBL/GenBank/DDBJ databases">
        <authorList>
            <consortium name="Pathogen Informatics"/>
            <person name="Doyle S."/>
        </authorList>
    </citation>
    <scope>NUCLEOTIDE SEQUENCE [LARGE SCALE GENOMIC DNA]</scope>
    <source>
        <strain evidence="3 4">NCTC10738</strain>
    </source>
</reference>
<name>A0A380BTP1_9GAMM</name>
<comment type="similarity">
    <text evidence="1">Belongs to the short-chain dehydrogenases/reductases (SDR) family.</text>
</comment>
<dbReference type="GeneID" id="93809311"/>
<dbReference type="AlphaFoldDB" id="A0A380BTP1"/>
<organism evidence="3 4">
    <name type="scientific">Shewanella algae</name>
    <dbReference type="NCBI Taxonomy" id="38313"/>
    <lineage>
        <taxon>Bacteria</taxon>
        <taxon>Pseudomonadati</taxon>
        <taxon>Pseudomonadota</taxon>
        <taxon>Gammaproteobacteria</taxon>
        <taxon>Alteromonadales</taxon>
        <taxon>Shewanellaceae</taxon>
        <taxon>Shewanella</taxon>
    </lineage>
</organism>
<accession>A0A3G4UR55</accession>
<dbReference type="InterPro" id="IPR052184">
    <property type="entry name" value="SDR_enzymes"/>
</dbReference>
<dbReference type="CDD" id="cd05325">
    <property type="entry name" value="carb_red_sniffer_like_SDR_c"/>
    <property type="match status" value="1"/>
</dbReference>
<gene>
    <name evidence="3" type="primary">csgA</name>
    <name evidence="3" type="ORF">NCTC10738_03842</name>
    <name evidence="2" type="ORF">TUM17379_22200</name>
</gene>
<dbReference type="GO" id="GO:0016616">
    <property type="term" value="F:oxidoreductase activity, acting on the CH-OH group of donors, NAD or NADP as acceptor"/>
    <property type="evidence" value="ECO:0007669"/>
    <property type="project" value="TreeGrafter"/>
</dbReference>
<evidence type="ECO:0000313" key="2">
    <source>
        <dbReference type="EMBL" id="BCV45202.1"/>
    </source>
</evidence>
<dbReference type="PRINTS" id="PR00081">
    <property type="entry name" value="GDHRDH"/>
</dbReference>
<dbReference type="RefSeq" id="WP_025010442.1">
    <property type="nucleotide sequence ID" value="NZ_AP024613.1"/>
</dbReference>
<dbReference type="Proteomes" id="UP000254069">
    <property type="component" value="Unassembled WGS sequence"/>
</dbReference>
<keyword evidence="4" id="KW-1185">Reference proteome</keyword>
<sequence>MPQLLITGANRGIGLALTQVYLAAGWDVLACCRDPETADELLDLVNEFQGLEVFALDVTDYEAVADLAAELEGRGLDLLLNNAGYYGPKGLQLGQLPVDEWRTVFEVNSIAPCKLAEAFLPHLIQAKGIIANISSKVGSMADNQSGGGYLYRSSKAALNSITKSLALDLADVGVKAVALHPGWVQTSMGGPNALIDVDTSAAGMKQLLDKLSQAQSGGFYDYCGNSIPW</sequence>
<dbReference type="PANTHER" id="PTHR45458">
    <property type="entry name" value="SHORT-CHAIN DEHYDROGENASE/REDUCTASE SDR"/>
    <property type="match status" value="1"/>
</dbReference>
<dbReference type="Gene3D" id="3.40.50.720">
    <property type="entry name" value="NAD(P)-binding Rossmann-like Domain"/>
    <property type="match status" value="1"/>
</dbReference>
<accession>A0A380BTP1</accession>
<reference evidence="2" key="2">
    <citation type="submission" date="2021-05" db="EMBL/GenBank/DDBJ databases">
        <title>Molecular characterization for Shewanella algae harboring chromosomal blaOXA-55-like strains isolated from clinical and environment sample.</title>
        <authorList>
            <person name="Ohama Y."/>
            <person name="Aoki K."/>
            <person name="Harada S."/>
            <person name="Moriya K."/>
            <person name="Ishii Y."/>
            <person name="Tateda K."/>
        </authorList>
    </citation>
    <scope>NUCLEOTIDE SEQUENCE</scope>
    <source>
        <strain evidence="2">TUM17379</strain>
    </source>
</reference>
<evidence type="ECO:0000256" key="1">
    <source>
        <dbReference type="RuleBase" id="RU000363"/>
    </source>
</evidence>
<evidence type="ECO:0000313" key="4">
    <source>
        <dbReference type="Proteomes" id="UP000254069"/>
    </source>
</evidence>
<dbReference type="PRINTS" id="PR00080">
    <property type="entry name" value="SDRFAMILY"/>
</dbReference>
<dbReference type="EMBL" id="UGYO01000002">
    <property type="protein sequence ID" value="SUJ05931.1"/>
    <property type="molecule type" value="Genomic_DNA"/>
</dbReference>
<dbReference type="PANTHER" id="PTHR45458:SF1">
    <property type="entry name" value="SHORT CHAIN DEHYDROGENASE"/>
    <property type="match status" value="1"/>
</dbReference>
<dbReference type="InterPro" id="IPR002347">
    <property type="entry name" value="SDR_fam"/>
</dbReference>
<dbReference type="Pfam" id="PF00106">
    <property type="entry name" value="adh_short"/>
    <property type="match status" value="1"/>
</dbReference>
<evidence type="ECO:0000313" key="3">
    <source>
        <dbReference type="EMBL" id="SUJ05931.1"/>
    </source>
</evidence>
<dbReference type="Proteomes" id="UP000825078">
    <property type="component" value="Chromosome"/>
</dbReference>
<dbReference type="EMBL" id="AP024613">
    <property type="protein sequence ID" value="BCV45202.1"/>
    <property type="molecule type" value="Genomic_DNA"/>
</dbReference>
<proteinExistence type="inferred from homology"/>
<dbReference type="InterPro" id="IPR036291">
    <property type="entry name" value="NAD(P)-bd_dom_sf"/>
</dbReference>
<dbReference type="SUPFAM" id="SSF51735">
    <property type="entry name" value="NAD(P)-binding Rossmann-fold domains"/>
    <property type="match status" value="1"/>
</dbReference>
<protein>
    <submittedName>
        <fullName evidence="3">C signal</fullName>
    </submittedName>
    <submittedName>
        <fullName evidence="2">Oxidoreductase</fullName>
    </submittedName>
</protein>